<evidence type="ECO:0000313" key="2">
    <source>
        <dbReference type="EMBL" id="KAJ1147949.1"/>
    </source>
</evidence>
<dbReference type="EMBL" id="JANPWB010000009">
    <property type="protein sequence ID" value="KAJ1147949.1"/>
    <property type="molecule type" value="Genomic_DNA"/>
</dbReference>
<evidence type="ECO:0000313" key="3">
    <source>
        <dbReference type="Proteomes" id="UP001066276"/>
    </source>
</evidence>
<dbReference type="Proteomes" id="UP001066276">
    <property type="component" value="Chromosome 5"/>
</dbReference>
<keyword evidence="3" id="KW-1185">Reference proteome</keyword>
<sequence length="66" mass="7502">MQHKKKADWLDGASQTSGFPFRIQNANGRNEPRSRGNKVDEKQDAEKRHDGETEWFAGDSKTEDAP</sequence>
<protein>
    <submittedName>
        <fullName evidence="2">Uncharacterized protein</fullName>
    </submittedName>
</protein>
<name>A0AAV7R9R1_PLEWA</name>
<comment type="caution">
    <text evidence="2">The sequence shown here is derived from an EMBL/GenBank/DDBJ whole genome shotgun (WGS) entry which is preliminary data.</text>
</comment>
<gene>
    <name evidence="2" type="ORF">NDU88_000790</name>
</gene>
<feature type="region of interest" description="Disordered" evidence="1">
    <location>
        <begin position="1"/>
        <end position="66"/>
    </location>
</feature>
<proteinExistence type="predicted"/>
<feature type="compositionally biased region" description="Polar residues" evidence="1">
    <location>
        <begin position="13"/>
        <end position="28"/>
    </location>
</feature>
<evidence type="ECO:0000256" key="1">
    <source>
        <dbReference type="SAM" id="MobiDB-lite"/>
    </source>
</evidence>
<reference evidence="2" key="1">
    <citation type="journal article" date="2022" name="bioRxiv">
        <title>Sequencing and chromosome-scale assembly of the giantPleurodeles waltlgenome.</title>
        <authorList>
            <person name="Brown T."/>
            <person name="Elewa A."/>
            <person name="Iarovenko S."/>
            <person name="Subramanian E."/>
            <person name="Araus A.J."/>
            <person name="Petzold A."/>
            <person name="Susuki M."/>
            <person name="Suzuki K.-i.T."/>
            <person name="Hayashi T."/>
            <person name="Toyoda A."/>
            <person name="Oliveira C."/>
            <person name="Osipova E."/>
            <person name="Leigh N.D."/>
            <person name="Simon A."/>
            <person name="Yun M.H."/>
        </authorList>
    </citation>
    <scope>NUCLEOTIDE SEQUENCE</scope>
    <source>
        <strain evidence="2">20211129_DDA</strain>
        <tissue evidence="2">Liver</tissue>
    </source>
</reference>
<organism evidence="2 3">
    <name type="scientific">Pleurodeles waltl</name>
    <name type="common">Iberian ribbed newt</name>
    <dbReference type="NCBI Taxonomy" id="8319"/>
    <lineage>
        <taxon>Eukaryota</taxon>
        <taxon>Metazoa</taxon>
        <taxon>Chordata</taxon>
        <taxon>Craniata</taxon>
        <taxon>Vertebrata</taxon>
        <taxon>Euteleostomi</taxon>
        <taxon>Amphibia</taxon>
        <taxon>Batrachia</taxon>
        <taxon>Caudata</taxon>
        <taxon>Salamandroidea</taxon>
        <taxon>Salamandridae</taxon>
        <taxon>Pleurodelinae</taxon>
        <taxon>Pleurodeles</taxon>
    </lineage>
</organism>
<dbReference type="AlphaFoldDB" id="A0AAV7R9R1"/>
<accession>A0AAV7R9R1</accession>
<feature type="compositionally biased region" description="Basic and acidic residues" evidence="1">
    <location>
        <begin position="30"/>
        <end position="52"/>
    </location>
</feature>